<evidence type="ECO:0000259" key="1">
    <source>
        <dbReference type="Pfam" id="PF00027"/>
    </source>
</evidence>
<reference evidence="2" key="1">
    <citation type="submission" date="2018-02" db="EMBL/GenBank/DDBJ databases">
        <authorList>
            <person name="Vasarhelyi B.M."/>
            <person name="Deshmukh S."/>
            <person name="Balint B."/>
            <person name="Kukolya J."/>
        </authorList>
    </citation>
    <scope>NUCLEOTIDE SEQUENCE</scope>
    <source>
        <strain evidence="2">KB22</strain>
    </source>
</reference>
<proteinExistence type="predicted"/>
<gene>
    <name evidence="2" type="ORF">C4F49_01320</name>
</gene>
<evidence type="ECO:0000313" key="2">
    <source>
        <dbReference type="EMBL" id="MBE8712320.1"/>
    </source>
</evidence>
<dbReference type="SUPFAM" id="SSF51206">
    <property type="entry name" value="cAMP-binding domain-like"/>
    <property type="match status" value="1"/>
</dbReference>
<dbReference type="InterPro" id="IPR014710">
    <property type="entry name" value="RmlC-like_jellyroll"/>
</dbReference>
<evidence type="ECO:0000313" key="3">
    <source>
        <dbReference type="Proteomes" id="UP000616201"/>
    </source>
</evidence>
<dbReference type="AlphaFoldDB" id="A0A928YPW4"/>
<dbReference type="Gene3D" id="2.60.120.10">
    <property type="entry name" value="Jelly Rolls"/>
    <property type="match status" value="1"/>
</dbReference>
<sequence>MNLSLKNHIQKFVTVSDTEFEQMESYFEEITIKKKETLLEADHVASYNYFVVKGCLRMYFVNDKGVEQTTEFAIENWWLTDLKSFHEQKASNFYIQAVESSTVLRIQKSKQEILLDKQPILEKYFRKVYQKATAASQVRAKFFKQYSREELYFHFSSNYPWFIQRVPQYLIASYLGFTPEYLSEIKKKSFS</sequence>
<accession>A0A928YPW4</accession>
<dbReference type="CDD" id="cd00038">
    <property type="entry name" value="CAP_ED"/>
    <property type="match status" value="1"/>
</dbReference>
<dbReference type="RefSeq" id="WP_196934660.1">
    <property type="nucleotide sequence ID" value="NZ_MU158698.1"/>
</dbReference>
<keyword evidence="3" id="KW-1185">Reference proteome</keyword>
<dbReference type="Pfam" id="PF00027">
    <property type="entry name" value="cNMP_binding"/>
    <property type="match status" value="1"/>
</dbReference>
<dbReference type="InterPro" id="IPR018490">
    <property type="entry name" value="cNMP-bd_dom_sf"/>
</dbReference>
<dbReference type="Proteomes" id="UP000616201">
    <property type="component" value="Unassembled WGS sequence"/>
</dbReference>
<dbReference type="EMBL" id="PRDK01000001">
    <property type="protein sequence ID" value="MBE8712320.1"/>
    <property type="molecule type" value="Genomic_DNA"/>
</dbReference>
<organism evidence="2 3">
    <name type="scientific">Sphingobacterium hungaricum</name>
    <dbReference type="NCBI Taxonomy" id="2082723"/>
    <lineage>
        <taxon>Bacteria</taxon>
        <taxon>Pseudomonadati</taxon>
        <taxon>Bacteroidota</taxon>
        <taxon>Sphingobacteriia</taxon>
        <taxon>Sphingobacteriales</taxon>
        <taxon>Sphingobacteriaceae</taxon>
        <taxon>Sphingobacterium</taxon>
    </lineage>
</organism>
<protein>
    <submittedName>
        <fullName evidence="2">Crp/Fnr family transcriptional regulator</fullName>
    </submittedName>
</protein>
<name>A0A928YPW4_9SPHI</name>
<dbReference type="InterPro" id="IPR000595">
    <property type="entry name" value="cNMP-bd_dom"/>
</dbReference>
<comment type="caution">
    <text evidence="2">The sequence shown here is derived from an EMBL/GenBank/DDBJ whole genome shotgun (WGS) entry which is preliminary data.</text>
</comment>
<feature type="domain" description="Cyclic nucleotide-binding" evidence="1">
    <location>
        <begin position="31"/>
        <end position="115"/>
    </location>
</feature>